<dbReference type="HOGENOM" id="CLU_036943_0_0_1"/>
<protein>
    <submittedName>
        <fullName evidence="2">Uncharacterized protein</fullName>
    </submittedName>
</protein>
<keyword evidence="3" id="KW-1185">Reference proteome</keyword>
<comment type="caution">
    <text evidence="2">The sequence shown here is derived from an EMBL/GenBank/DDBJ whole genome shotgun (WGS) entry which is preliminary data.</text>
</comment>
<accession>A0A0B1P810</accession>
<name>A0A0B1P810_UNCNE</name>
<feature type="compositionally biased region" description="Polar residues" evidence="1">
    <location>
        <begin position="114"/>
        <end position="127"/>
    </location>
</feature>
<gene>
    <name evidence="2" type="ORF">EV44_g3842</name>
</gene>
<evidence type="ECO:0000256" key="1">
    <source>
        <dbReference type="SAM" id="MobiDB-lite"/>
    </source>
</evidence>
<feature type="region of interest" description="Disordered" evidence="1">
    <location>
        <begin position="109"/>
        <end position="128"/>
    </location>
</feature>
<proteinExistence type="predicted"/>
<feature type="compositionally biased region" description="Polar residues" evidence="1">
    <location>
        <begin position="78"/>
        <end position="89"/>
    </location>
</feature>
<feature type="region of interest" description="Disordered" evidence="1">
    <location>
        <begin position="1"/>
        <end position="37"/>
    </location>
</feature>
<feature type="region of interest" description="Disordered" evidence="1">
    <location>
        <begin position="65"/>
        <end position="99"/>
    </location>
</feature>
<sequence length="324" mass="35713">MAPPLVSKRALPSEPPDTGNRVSKQKPTSGRIPQATAAKTHLLLATGDVFGKVVTNEKMLSEEYRSTDLNYDSDDSMESSTDQRASKTPENVPPEEHFPMLSEITQIRKDARTSRASHNSSDDSQNDAAKIQHPGIGADFLALLADGASRAMRGERVYCSVSKPVPTINQSSNDTWAEKAKFQSSGTKILNIKNQTIKASPPQGQSKEDRRVMIRLNPHHEARKSGSFELRQAIQKLVPDSPLVTDGWIVPSDIAALAPTPVEAAVILQAKKATEDRFGNAFVERQEVWTTFFISPINKRIKGLDDFCDPMDCLLQEELAHINQ</sequence>
<evidence type="ECO:0000313" key="3">
    <source>
        <dbReference type="Proteomes" id="UP000030854"/>
    </source>
</evidence>
<dbReference type="Proteomes" id="UP000030854">
    <property type="component" value="Unassembled WGS sequence"/>
</dbReference>
<organism evidence="2 3">
    <name type="scientific">Uncinula necator</name>
    <name type="common">Grape powdery mildew</name>
    <dbReference type="NCBI Taxonomy" id="52586"/>
    <lineage>
        <taxon>Eukaryota</taxon>
        <taxon>Fungi</taxon>
        <taxon>Dikarya</taxon>
        <taxon>Ascomycota</taxon>
        <taxon>Pezizomycotina</taxon>
        <taxon>Leotiomycetes</taxon>
        <taxon>Erysiphales</taxon>
        <taxon>Erysiphaceae</taxon>
        <taxon>Erysiphe</taxon>
    </lineage>
</organism>
<dbReference type="EMBL" id="JNVN01000683">
    <property type="protein sequence ID" value="KHJ34792.1"/>
    <property type="molecule type" value="Genomic_DNA"/>
</dbReference>
<dbReference type="AlphaFoldDB" id="A0A0B1P810"/>
<reference evidence="2 3" key="1">
    <citation type="journal article" date="2014" name="BMC Genomics">
        <title>Adaptive genomic structural variation in the grape powdery mildew pathogen, Erysiphe necator.</title>
        <authorList>
            <person name="Jones L."/>
            <person name="Riaz S."/>
            <person name="Morales-Cruz A."/>
            <person name="Amrine K.C."/>
            <person name="McGuire B."/>
            <person name="Gubler W.D."/>
            <person name="Walker M.A."/>
            <person name="Cantu D."/>
        </authorList>
    </citation>
    <scope>NUCLEOTIDE SEQUENCE [LARGE SCALE GENOMIC DNA]</scope>
    <source>
        <strain evidence="3">c</strain>
    </source>
</reference>
<evidence type="ECO:0000313" key="2">
    <source>
        <dbReference type="EMBL" id="KHJ34792.1"/>
    </source>
</evidence>